<dbReference type="InterPro" id="IPR036641">
    <property type="entry name" value="HPT_dom_sf"/>
</dbReference>
<dbReference type="PROSITE" id="PS50109">
    <property type="entry name" value="HIS_KIN"/>
    <property type="match status" value="1"/>
</dbReference>
<keyword evidence="21" id="KW-0238">DNA-binding</keyword>
<dbReference type="GO" id="GO:0005886">
    <property type="term" value="C:plasma membrane"/>
    <property type="evidence" value="ECO:0007669"/>
    <property type="project" value="UniProtKB-SubCell"/>
</dbReference>
<evidence type="ECO:0000256" key="6">
    <source>
        <dbReference type="ARBA" id="ARBA00022553"/>
    </source>
</evidence>
<dbReference type="Gene3D" id="3.40.50.2300">
    <property type="match status" value="1"/>
</dbReference>
<gene>
    <name evidence="21" type="ORF">COO91_10253</name>
</gene>
<evidence type="ECO:0000256" key="5">
    <source>
        <dbReference type="ARBA" id="ARBA00022475"/>
    </source>
</evidence>
<dbReference type="AlphaFoldDB" id="A0A2K8T8K2"/>
<evidence type="ECO:0000256" key="14">
    <source>
        <dbReference type="ARBA" id="ARBA00074306"/>
    </source>
</evidence>
<evidence type="ECO:0000256" key="2">
    <source>
        <dbReference type="ARBA" id="ARBA00004651"/>
    </source>
</evidence>
<dbReference type="SUPFAM" id="SSF47226">
    <property type="entry name" value="Histidine-containing phosphotransfer domain, HPT domain"/>
    <property type="match status" value="1"/>
</dbReference>
<dbReference type="RefSeq" id="WP_157816955.1">
    <property type="nucleotide sequence ID" value="NZ_CAWNNC010000008.1"/>
</dbReference>
<evidence type="ECO:0000256" key="3">
    <source>
        <dbReference type="ARBA" id="ARBA00006402"/>
    </source>
</evidence>
<evidence type="ECO:0000256" key="11">
    <source>
        <dbReference type="ARBA" id="ARBA00022989"/>
    </source>
</evidence>
<dbReference type="InterPro" id="IPR008207">
    <property type="entry name" value="Sig_transdc_His_kin_Hpt_dom"/>
</dbReference>
<name>A0A2K8T8K2_9NOSO</name>
<dbReference type="PROSITE" id="PS50110">
    <property type="entry name" value="RESPONSE_REGULATORY"/>
    <property type="match status" value="1"/>
</dbReference>
<evidence type="ECO:0000256" key="9">
    <source>
        <dbReference type="ARBA" id="ARBA00022777"/>
    </source>
</evidence>
<evidence type="ECO:0000259" key="19">
    <source>
        <dbReference type="PROSITE" id="PS50113"/>
    </source>
</evidence>
<feature type="domain" description="Histidine kinase" evidence="17">
    <location>
        <begin position="102"/>
        <end position="330"/>
    </location>
</feature>
<dbReference type="Gene3D" id="1.20.120.160">
    <property type="entry name" value="HPT domain"/>
    <property type="match status" value="1"/>
</dbReference>
<dbReference type="OrthoDB" id="5389090at2"/>
<geneLocation type="plasmid" evidence="22">
    <name>pnfsy07</name>
</geneLocation>
<keyword evidence="11" id="KW-1133">Transmembrane helix</keyword>
<dbReference type="EC" id="2.7.13.3" evidence="4"/>
<evidence type="ECO:0000259" key="18">
    <source>
        <dbReference type="PROSITE" id="PS50110"/>
    </source>
</evidence>
<comment type="subcellular location">
    <subcellularLocation>
        <location evidence="2">Cell membrane</location>
        <topology evidence="2">Multi-pass membrane protein</topology>
    </subcellularLocation>
</comment>
<keyword evidence="22" id="KW-1185">Reference proteome</keyword>
<dbReference type="GO" id="GO:0003677">
    <property type="term" value="F:DNA binding"/>
    <property type="evidence" value="ECO:0007669"/>
    <property type="project" value="UniProtKB-KW"/>
</dbReference>
<evidence type="ECO:0000256" key="13">
    <source>
        <dbReference type="ARBA" id="ARBA00023136"/>
    </source>
</evidence>
<keyword evidence="8" id="KW-0547">Nucleotide-binding</keyword>
<dbReference type="SMART" id="SM00388">
    <property type="entry name" value="HisKA"/>
    <property type="match status" value="1"/>
</dbReference>
<dbReference type="CDD" id="cd16922">
    <property type="entry name" value="HATPase_EvgS-ArcB-TorS-like"/>
    <property type="match status" value="1"/>
</dbReference>
<dbReference type="SUPFAM" id="SSF52172">
    <property type="entry name" value="CheY-like"/>
    <property type="match status" value="1"/>
</dbReference>
<dbReference type="InterPro" id="IPR035965">
    <property type="entry name" value="PAS-like_dom_sf"/>
</dbReference>
<dbReference type="EMBL" id="CP024792">
    <property type="protein sequence ID" value="AUB44037.1"/>
    <property type="molecule type" value="Genomic_DNA"/>
</dbReference>
<evidence type="ECO:0000256" key="10">
    <source>
        <dbReference type="ARBA" id="ARBA00022840"/>
    </source>
</evidence>
<dbReference type="SMART" id="SM00387">
    <property type="entry name" value="HATPase_c"/>
    <property type="match status" value="1"/>
</dbReference>
<dbReference type="InterPro" id="IPR001789">
    <property type="entry name" value="Sig_transdc_resp-reg_receiver"/>
</dbReference>
<evidence type="ECO:0000313" key="21">
    <source>
        <dbReference type="EMBL" id="AUB44037.1"/>
    </source>
</evidence>
<dbReference type="Pfam" id="PF02518">
    <property type="entry name" value="HATPase_c"/>
    <property type="match status" value="1"/>
</dbReference>
<dbReference type="PROSITE" id="PS50894">
    <property type="entry name" value="HPT"/>
    <property type="match status" value="1"/>
</dbReference>
<organism evidence="21 22">
    <name type="scientific">Nostoc flagelliforme CCNUN1</name>
    <dbReference type="NCBI Taxonomy" id="2038116"/>
    <lineage>
        <taxon>Bacteria</taxon>
        <taxon>Bacillati</taxon>
        <taxon>Cyanobacteriota</taxon>
        <taxon>Cyanophyceae</taxon>
        <taxon>Nostocales</taxon>
        <taxon>Nostocaceae</taxon>
        <taxon>Nostoc</taxon>
    </lineage>
</organism>
<dbReference type="InterPro" id="IPR004358">
    <property type="entry name" value="Sig_transdc_His_kin-like_C"/>
</dbReference>
<evidence type="ECO:0000256" key="15">
    <source>
        <dbReference type="PROSITE-ProRule" id="PRU00110"/>
    </source>
</evidence>
<dbReference type="Pfam" id="PF01627">
    <property type="entry name" value="Hpt"/>
    <property type="match status" value="1"/>
</dbReference>
<dbReference type="PANTHER" id="PTHR45339:SF1">
    <property type="entry name" value="HYBRID SIGNAL TRANSDUCTION HISTIDINE KINASE J"/>
    <property type="match status" value="1"/>
</dbReference>
<dbReference type="PANTHER" id="PTHR45339">
    <property type="entry name" value="HYBRID SIGNAL TRANSDUCTION HISTIDINE KINASE J"/>
    <property type="match status" value="1"/>
</dbReference>
<keyword evidence="7" id="KW-0812">Transmembrane</keyword>
<evidence type="ECO:0000313" key="22">
    <source>
        <dbReference type="Proteomes" id="UP000232003"/>
    </source>
</evidence>
<keyword evidence="10" id="KW-0067">ATP-binding</keyword>
<keyword evidence="9" id="KW-0808">Transferase</keyword>
<dbReference type="FunFam" id="3.30.565.10:FF:000010">
    <property type="entry name" value="Sensor histidine kinase RcsC"/>
    <property type="match status" value="1"/>
</dbReference>
<dbReference type="SMART" id="SM00073">
    <property type="entry name" value="HPT"/>
    <property type="match status" value="1"/>
</dbReference>
<feature type="domain" description="PAC" evidence="19">
    <location>
        <begin position="46"/>
        <end position="98"/>
    </location>
</feature>
<reference evidence="21 22" key="1">
    <citation type="submission" date="2017-11" db="EMBL/GenBank/DDBJ databases">
        <title>Complete genome of a free-living desiccation-tolerant cyanobacterium and its photosynthetic adaptation to extreme terrestrial habitat.</title>
        <authorList>
            <person name="Shang J."/>
        </authorList>
    </citation>
    <scope>NUCLEOTIDE SEQUENCE [LARGE SCALE GENOMIC DNA]</scope>
    <source>
        <strain evidence="21 22">CCNUN1</strain>
        <plasmid evidence="22">pnfsy07</plasmid>
    </source>
</reference>
<comment type="catalytic activity">
    <reaction evidence="1">
        <text>ATP + protein L-histidine = ADP + protein N-phospho-L-histidine.</text>
        <dbReference type="EC" id="2.7.13.3"/>
    </reaction>
</comment>
<dbReference type="GO" id="GO:0005524">
    <property type="term" value="F:ATP binding"/>
    <property type="evidence" value="ECO:0007669"/>
    <property type="project" value="UniProtKB-KW"/>
</dbReference>
<evidence type="ECO:0000256" key="12">
    <source>
        <dbReference type="ARBA" id="ARBA00023012"/>
    </source>
</evidence>
<feature type="modified residue" description="4-aspartylphosphate" evidence="16">
    <location>
        <position position="414"/>
    </location>
</feature>
<accession>A0A2K8T8K2</accession>
<dbReference type="PROSITE" id="PS50113">
    <property type="entry name" value="PAC"/>
    <property type="match status" value="1"/>
</dbReference>
<evidence type="ECO:0000256" key="4">
    <source>
        <dbReference type="ARBA" id="ARBA00012438"/>
    </source>
</evidence>
<feature type="modified residue" description="Phosphohistidine" evidence="15">
    <location>
        <position position="565"/>
    </location>
</feature>
<dbReference type="Pfam" id="PF00072">
    <property type="entry name" value="Response_reg"/>
    <property type="match status" value="1"/>
</dbReference>
<protein>
    <recommendedName>
        <fullName evidence="14">Circadian input-output histidine kinase CikA</fullName>
        <ecNumber evidence="4">2.7.13.3</ecNumber>
    </recommendedName>
</protein>
<dbReference type="Gene3D" id="3.30.450.20">
    <property type="entry name" value="PAS domain"/>
    <property type="match status" value="1"/>
</dbReference>
<evidence type="ECO:0000256" key="16">
    <source>
        <dbReference type="PROSITE-ProRule" id="PRU00169"/>
    </source>
</evidence>
<keyword evidence="9" id="KW-0418">Kinase</keyword>
<evidence type="ECO:0000256" key="8">
    <source>
        <dbReference type="ARBA" id="ARBA00022741"/>
    </source>
</evidence>
<dbReference type="Proteomes" id="UP000232003">
    <property type="component" value="Plasmid pNFSY07"/>
</dbReference>
<evidence type="ECO:0000256" key="1">
    <source>
        <dbReference type="ARBA" id="ARBA00000085"/>
    </source>
</evidence>
<evidence type="ECO:0000259" key="17">
    <source>
        <dbReference type="PROSITE" id="PS50109"/>
    </source>
</evidence>
<evidence type="ECO:0000259" key="20">
    <source>
        <dbReference type="PROSITE" id="PS50894"/>
    </source>
</evidence>
<dbReference type="Gene3D" id="1.10.287.130">
    <property type="match status" value="1"/>
</dbReference>
<sequence>MQYNEIELIGQPITKLIKEVNKYPLIVADIESIDISHNQDINPLVRELETVCYTKSGQTIPVAFSSSIVKTEIEHFQGYVYILRDMTERRQAELAKQEFLAMISHEVRTPISSVIGMASLLLYTELTDEQKDFVEIIYNSGDSLLKIINDFLDFSKIQSGNLELEEEHFGLRNCINEALYMLTPTAREKGLKLTFLDNPELPTKIVGDITRLRQVLINLINNAIKFTETGSIEVSVITRKNSNINHSSNANTDEIQFSVKDTGIGIPRDRLERLFKAFSQVDSSITRQYGGTGLGLAICKQLCELMGGRIWVESELSVGSTFYFTIAASVIPEESEVKSQELFLLSPHKSIPVSSSPAPASHKLRILLTEDNQVNQKIALKQLQSLGYSADVAGNGKEALQLLEKIPYDLILMDCQMPVLDGLETTREIHRWQESSFVSGRRPVVIAITANAMKEDKQMCLDAGMDDYLSKPVMKEKLAAALKHWGSVIFKAKETAATQQTIYRTDVGLVDLPIDWKRLHQLSENNPEFELELLQIFVEDIQPRLEVIKIAIADHDYEQLALQTHQIKGASANIGATAMYLAAEKLEQLAINQERRGTTNLISELEDFVKRIQEFLITTLNS</sequence>
<keyword evidence="21" id="KW-0614">Plasmid</keyword>
<dbReference type="PRINTS" id="PR00344">
    <property type="entry name" value="BCTRLSENSOR"/>
</dbReference>
<dbReference type="InterPro" id="IPR036890">
    <property type="entry name" value="HATPase_C_sf"/>
</dbReference>
<dbReference type="Pfam" id="PF00512">
    <property type="entry name" value="HisKA"/>
    <property type="match status" value="1"/>
</dbReference>
<keyword evidence="5" id="KW-1003">Cell membrane</keyword>
<dbReference type="CDD" id="cd00088">
    <property type="entry name" value="HPT"/>
    <property type="match status" value="1"/>
</dbReference>
<evidence type="ECO:0000256" key="7">
    <source>
        <dbReference type="ARBA" id="ARBA00022692"/>
    </source>
</evidence>
<comment type="similarity">
    <text evidence="3">In the N-terminal section; belongs to the phytochrome family.</text>
</comment>
<dbReference type="InterPro" id="IPR003661">
    <property type="entry name" value="HisK_dim/P_dom"/>
</dbReference>
<dbReference type="SUPFAM" id="SSF55874">
    <property type="entry name" value="ATPase domain of HSP90 chaperone/DNA topoisomerase II/histidine kinase"/>
    <property type="match status" value="1"/>
</dbReference>
<dbReference type="CDD" id="cd17546">
    <property type="entry name" value="REC_hyHK_CKI1_RcsC-like"/>
    <property type="match status" value="1"/>
</dbReference>
<dbReference type="InterPro" id="IPR003594">
    <property type="entry name" value="HATPase_dom"/>
</dbReference>
<keyword evidence="13" id="KW-0472">Membrane</keyword>
<dbReference type="InterPro" id="IPR000014">
    <property type="entry name" value="PAS"/>
</dbReference>
<dbReference type="InterPro" id="IPR011006">
    <property type="entry name" value="CheY-like_superfamily"/>
</dbReference>
<dbReference type="SMART" id="SM00448">
    <property type="entry name" value="REC"/>
    <property type="match status" value="1"/>
</dbReference>
<proteinExistence type="inferred from homology"/>
<dbReference type="InterPro" id="IPR005467">
    <property type="entry name" value="His_kinase_dom"/>
</dbReference>
<feature type="domain" description="HPt" evidence="20">
    <location>
        <begin position="526"/>
        <end position="622"/>
    </location>
</feature>
<dbReference type="SUPFAM" id="SSF47384">
    <property type="entry name" value="Homodimeric domain of signal transducing histidine kinase"/>
    <property type="match status" value="1"/>
</dbReference>
<dbReference type="SUPFAM" id="SSF55785">
    <property type="entry name" value="PYP-like sensor domain (PAS domain)"/>
    <property type="match status" value="1"/>
</dbReference>
<dbReference type="GO" id="GO:0000155">
    <property type="term" value="F:phosphorelay sensor kinase activity"/>
    <property type="evidence" value="ECO:0007669"/>
    <property type="project" value="InterPro"/>
</dbReference>
<dbReference type="InterPro" id="IPR000700">
    <property type="entry name" value="PAS-assoc_C"/>
</dbReference>
<keyword evidence="12" id="KW-0902">Two-component regulatory system</keyword>
<dbReference type="CDD" id="cd00082">
    <property type="entry name" value="HisKA"/>
    <property type="match status" value="1"/>
</dbReference>
<dbReference type="Pfam" id="PF13426">
    <property type="entry name" value="PAS_9"/>
    <property type="match status" value="1"/>
</dbReference>
<feature type="domain" description="Response regulatory" evidence="18">
    <location>
        <begin position="365"/>
        <end position="486"/>
    </location>
</feature>
<dbReference type="KEGG" id="nfl:COO91_10253"/>
<dbReference type="Gene3D" id="3.30.565.10">
    <property type="entry name" value="Histidine kinase-like ATPase, C-terminal domain"/>
    <property type="match status" value="1"/>
</dbReference>
<keyword evidence="6 16" id="KW-0597">Phosphoprotein</keyword>
<dbReference type="InterPro" id="IPR036097">
    <property type="entry name" value="HisK_dim/P_sf"/>
</dbReference>